<evidence type="ECO:0000313" key="5">
    <source>
        <dbReference type="Proteomes" id="UP000727907"/>
    </source>
</evidence>
<organism evidence="4 5">
    <name type="scientific">Reyranella humidisoli</name>
    <dbReference type="NCBI Taxonomy" id="2849149"/>
    <lineage>
        <taxon>Bacteria</taxon>
        <taxon>Pseudomonadati</taxon>
        <taxon>Pseudomonadota</taxon>
        <taxon>Alphaproteobacteria</taxon>
        <taxon>Hyphomicrobiales</taxon>
        <taxon>Reyranellaceae</taxon>
        <taxon>Reyranella</taxon>
    </lineage>
</organism>
<keyword evidence="3" id="KW-0472">Membrane</keyword>
<accession>A0ABS6IHR8</accession>
<protein>
    <submittedName>
        <fullName evidence="4">SDR family NAD(P)-dependent oxidoreductase</fullName>
    </submittedName>
</protein>
<sequence>MKTFRHIIITGASSGIGEALAIDYAAPGVVLGLTGRDARRLSAVADACRTRGATVLADTVDTTDRTAMALWLKAFDDAHPVDLLIANAGISLDQNNLEVEPFDSAHRTIAVNITGVLNTVEPLIDRLMARREGQVGVISSLAAFFGRPRSASYNASKAAIRVWGESLRFPLAKANVGLSVVCPGYVTSRMTDAIADPRPKTMSTGRASQIIRHGLARNRPRIAFPFGLTVGVWFTALLPVWLSARMLKE</sequence>
<dbReference type="InterPro" id="IPR020904">
    <property type="entry name" value="Sc_DH/Rdtase_CS"/>
</dbReference>
<keyword evidence="3" id="KW-1133">Transmembrane helix</keyword>
<evidence type="ECO:0000256" key="3">
    <source>
        <dbReference type="SAM" id="Phobius"/>
    </source>
</evidence>
<dbReference type="Proteomes" id="UP000727907">
    <property type="component" value="Unassembled WGS sequence"/>
</dbReference>
<dbReference type="RefSeq" id="WP_216958778.1">
    <property type="nucleotide sequence ID" value="NZ_JAHOPB010000001.1"/>
</dbReference>
<dbReference type="Pfam" id="PF00106">
    <property type="entry name" value="adh_short"/>
    <property type="match status" value="1"/>
</dbReference>
<proteinExistence type="inferred from homology"/>
<keyword evidence="2" id="KW-0560">Oxidoreductase</keyword>
<reference evidence="4 5" key="1">
    <citation type="submission" date="2021-06" db="EMBL/GenBank/DDBJ databases">
        <authorList>
            <person name="Lee D.H."/>
        </authorList>
    </citation>
    <scope>NUCLEOTIDE SEQUENCE [LARGE SCALE GENOMIC DNA]</scope>
    <source>
        <strain evidence="4 5">MMS21-HV4-11</strain>
    </source>
</reference>
<keyword evidence="5" id="KW-1185">Reference proteome</keyword>
<evidence type="ECO:0000256" key="1">
    <source>
        <dbReference type="ARBA" id="ARBA00006484"/>
    </source>
</evidence>
<name>A0ABS6IHR8_9HYPH</name>
<dbReference type="PANTHER" id="PTHR44196">
    <property type="entry name" value="DEHYDROGENASE/REDUCTASE SDR FAMILY MEMBER 7B"/>
    <property type="match status" value="1"/>
</dbReference>
<feature type="transmembrane region" description="Helical" evidence="3">
    <location>
        <begin position="222"/>
        <end position="242"/>
    </location>
</feature>
<evidence type="ECO:0000313" key="4">
    <source>
        <dbReference type="EMBL" id="MBU8874000.1"/>
    </source>
</evidence>
<dbReference type="PANTHER" id="PTHR44196:SF1">
    <property type="entry name" value="DEHYDROGENASE_REDUCTASE SDR FAMILY MEMBER 7B"/>
    <property type="match status" value="1"/>
</dbReference>
<keyword evidence="3" id="KW-0812">Transmembrane</keyword>
<dbReference type="PROSITE" id="PS00061">
    <property type="entry name" value="ADH_SHORT"/>
    <property type="match status" value="1"/>
</dbReference>
<evidence type="ECO:0000256" key="2">
    <source>
        <dbReference type="ARBA" id="ARBA00023002"/>
    </source>
</evidence>
<comment type="similarity">
    <text evidence="1">Belongs to the short-chain dehydrogenases/reductases (SDR) family.</text>
</comment>
<comment type="caution">
    <text evidence="4">The sequence shown here is derived from an EMBL/GenBank/DDBJ whole genome shotgun (WGS) entry which is preliminary data.</text>
</comment>
<dbReference type="EMBL" id="JAHOPB010000001">
    <property type="protein sequence ID" value="MBU8874000.1"/>
    <property type="molecule type" value="Genomic_DNA"/>
</dbReference>
<dbReference type="InterPro" id="IPR002347">
    <property type="entry name" value="SDR_fam"/>
</dbReference>
<gene>
    <name evidence="4" type="ORF">KQ910_09505</name>
</gene>